<dbReference type="AlphaFoldDB" id="A0A1J9SLG0"/>
<evidence type="ECO:0000313" key="2">
    <source>
        <dbReference type="EMBL" id="OJD40453.1"/>
    </source>
</evidence>
<reference evidence="2 3" key="1">
    <citation type="submission" date="2016-10" db="EMBL/GenBank/DDBJ databases">
        <title>Proteomics and genomics reveal pathogen-plant mechanisms compatible with a hemibiotrophic lifestyle of Diplodia corticola.</title>
        <authorList>
            <person name="Fernandes I."/>
            <person name="De Jonge R."/>
            <person name="Van De Peer Y."/>
            <person name="Devreese B."/>
            <person name="Alves A."/>
            <person name="Esteves A.C."/>
        </authorList>
    </citation>
    <scope>NUCLEOTIDE SEQUENCE [LARGE SCALE GENOMIC DNA]</scope>
    <source>
        <strain evidence="2 3">CBS 112549</strain>
    </source>
</reference>
<dbReference type="EMBL" id="MNUE01000001">
    <property type="protein sequence ID" value="OJD40453.1"/>
    <property type="molecule type" value="Genomic_DNA"/>
</dbReference>
<accession>A0A1J9SLG0</accession>
<protein>
    <submittedName>
        <fullName evidence="2">Uncharacterized protein</fullName>
    </submittedName>
</protein>
<comment type="caution">
    <text evidence="2">The sequence shown here is derived from an EMBL/GenBank/DDBJ whole genome shotgun (WGS) entry which is preliminary data.</text>
</comment>
<sequence length="163" mass="17239">MSTTTTQPPKISVLILGLDFSWTAAHRSALIDPATLRATVQRRIAALADVRDLHTETLLVNPDDGTARAVEVVGERLREGPGGGENDVAEGGGGGGGKKKSWDGVIFGWGMRGVADTSELFEGVVNCVREGAPGARMMFTLAEANHLEVLRRNFGGLVEEKGV</sequence>
<evidence type="ECO:0000313" key="3">
    <source>
        <dbReference type="Proteomes" id="UP000183809"/>
    </source>
</evidence>
<feature type="region of interest" description="Disordered" evidence="1">
    <location>
        <begin position="77"/>
        <end position="98"/>
    </location>
</feature>
<dbReference type="GeneID" id="31010271"/>
<proteinExistence type="predicted"/>
<gene>
    <name evidence="2" type="ORF">BKCO1_1000598</name>
</gene>
<feature type="compositionally biased region" description="Gly residues" evidence="1">
    <location>
        <begin position="80"/>
        <end position="96"/>
    </location>
</feature>
<dbReference type="RefSeq" id="XP_020135296.1">
    <property type="nucleotide sequence ID" value="XM_020270012.1"/>
</dbReference>
<evidence type="ECO:0000256" key="1">
    <source>
        <dbReference type="SAM" id="MobiDB-lite"/>
    </source>
</evidence>
<name>A0A1J9SLG0_9PEZI</name>
<keyword evidence="3" id="KW-1185">Reference proteome</keyword>
<dbReference type="OrthoDB" id="9986861at2759"/>
<dbReference type="Proteomes" id="UP000183809">
    <property type="component" value="Unassembled WGS sequence"/>
</dbReference>
<organism evidence="2 3">
    <name type="scientific">Diplodia corticola</name>
    <dbReference type="NCBI Taxonomy" id="236234"/>
    <lineage>
        <taxon>Eukaryota</taxon>
        <taxon>Fungi</taxon>
        <taxon>Dikarya</taxon>
        <taxon>Ascomycota</taxon>
        <taxon>Pezizomycotina</taxon>
        <taxon>Dothideomycetes</taxon>
        <taxon>Dothideomycetes incertae sedis</taxon>
        <taxon>Botryosphaeriales</taxon>
        <taxon>Botryosphaeriaceae</taxon>
        <taxon>Diplodia</taxon>
    </lineage>
</organism>